<dbReference type="RefSeq" id="XP_018037870.1">
    <property type="nucleotide sequence ID" value="XM_018187061.1"/>
</dbReference>
<reference evidence="2 3" key="1">
    <citation type="submission" date="2016-05" db="EMBL/GenBank/DDBJ databases">
        <title>Comparative analysis of secretome profiles of manganese(II)-oxidizing ascomycete fungi.</title>
        <authorList>
            <consortium name="DOE Joint Genome Institute"/>
            <person name="Zeiner C.A."/>
            <person name="Purvine S.O."/>
            <person name="Zink E.M."/>
            <person name="Wu S."/>
            <person name="Pasa-Tolic L."/>
            <person name="Chaput D.L."/>
            <person name="Haridas S."/>
            <person name="Grigoriev I.V."/>
            <person name="Santelli C.M."/>
            <person name="Hansel C.M."/>
        </authorList>
    </citation>
    <scope>NUCLEOTIDE SEQUENCE [LARGE SCALE GENOMIC DNA]</scope>
    <source>
        <strain evidence="2 3">AP3s5-JAC2a</strain>
    </source>
</reference>
<evidence type="ECO:0000259" key="1">
    <source>
        <dbReference type="Pfam" id="PF01467"/>
    </source>
</evidence>
<dbReference type="PANTHER" id="PTHR12039">
    <property type="entry name" value="NICOTINAMIDE MONONUCLEOTIDE ADENYLYLTRANSFERASE"/>
    <property type="match status" value="1"/>
</dbReference>
<feature type="domain" description="Cytidyltransferase-like" evidence="1">
    <location>
        <begin position="58"/>
        <end position="135"/>
    </location>
</feature>
<dbReference type="Gene3D" id="3.40.50.620">
    <property type="entry name" value="HUPs"/>
    <property type="match status" value="1"/>
</dbReference>
<dbReference type="SUPFAM" id="SSF52374">
    <property type="entry name" value="Nucleotidylyl transferase"/>
    <property type="match status" value="1"/>
</dbReference>
<dbReference type="InterPro" id="IPR051182">
    <property type="entry name" value="Euk_NMN_adenylyltrnsfrase"/>
</dbReference>
<dbReference type="Proteomes" id="UP000077069">
    <property type="component" value="Unassembled WGS sequence"/>
</dbReference>
<dbReference type="AlphaFoldDB" id="A0A177CJ12"/>
<dbReference type="GO" id="GO:0009435">
    <property type="term" value="P:NAD+ biosynthetic process"/>
    <property type="evidence" value="ECO:0007669"/>
    <property type="project" value="TreeGrafter"/>
</dbReference>
<dbReference type="OrthoDB" id="422187at2759"/>
<accession>A0A177CJ12</accession>
<evidence type="ECO:0000313" key="3">
    <source>
        <dbReference type="Proteomes" id="UP000077069"/>
    </source>
</evidence>
<dbReference type="EMBL" id="KV441551">
    <property type="protein sequence ID" value="OAG07505.1"/>
    <property type="molecule type" value="Genomic_DNA"/>
</dbReference>
<gene>
    <name evidence="2" type="ORF">CC84DRAFT_665196</name>
</gene>
<dbReference type="GeneID" id="28770547"/>
<evidence type="ECO:0000313" key="2">
    <source>
        <dbReference type="EMBL" id="OAG07505.1"/>
    </source>
</evidence>
<organism evidence="2 3">
    <name type="scientific">Paraphaeosphaeria sporulosa</name>
    <dbReference type="NCBI Taxonomy" id="1460663"/>
    <lineage>
        <taxon>Eukaryota</taxon>
        <taxon>Fungi</taxon>
        <taxon>Dikarya</taxon>
        <taxon>Ascomycota</taxon>
        <taxon>Pezizomycotina</taxon>
        <taxon>Dothideomycetes</taxon>
        <taxon>Pleosporomycetidae</taxon>
        <taxon>Pleosporales</taxon>
        <taxon>Massarineae</taxon>
        <taxon>Didymosphaeriaceae</taxon>
        <taxon>Paraphaeosphaeria</taxon>
    </lineage>
</organism>
<sequence>MIDLEEVGNDAPGTNKRIAPAFEGYNFDARWWTGPIDKIEKRLAQVPDDTDGLAVLVTTGAFCPIHKGHVQLLETAKRELESRGITVLGGYICPDHDQYVSSKIISGSLSAAQRLELCELAVEESEWLMVDRWAAIYASGSVGFTTIVDHVDKMIKQHVRTTKPIHIVYTFGGDNAMFACSFVARWSCICVLRPGSLAYFNDTSAYNSLRKNPRIIFSRNTTAPLDSTTIRRGDLSGLLPKVRDRYLYMQRAERDTALRGASSLSNSIDTLYVRNEGVWTLSSLLQKSKCSLEHLLKAYGAFCEELRQVFELASDPGATIQSIDLKDQQSILDKKVSKHEKIISLDPCLSGLHDMSLWHVSKPLTKASTAIVAPLEQTSAVKHVRQAEAGAYVVLAEHFPVDPATERLITEQLPTGCSVVKYMSHMDLITSGSCYMASFKRRKNEATINARDYLAGSHEGGIVLQLGDEQLVRAPSIIPYVRPSHQTHVDAMVEMWFSRQVWDLNLRFFEAIGGGLTVKDMAVGFQALCEAQGFPADMPVTELCDWHIKAFEDMDYVGIEDD</sequence>
<dbReference type="Pfam" id="PF01467">
    <property type="entry name" value="CTP_transf_like"/>
    <property type="match status" value="1"/>
</dbReference>
<dbReference type="STRING" id="1460663.A0A177CJ12"/>
<dbReference type="InParanoid" id="A0A177CJ12"/>
<proteinExistence type="predicted"/>
<dbReference type="PANTHER" id="PTHR12039:SF0">
    <property type="entry name" value="NICOTINAMIDE-NUCLEOTIDE ADENYLYLTRANSFERASE"/>
    <property type="match status" value="1"/>
</dbReference>
<dbReference type="GO" id="GO:0000309">
    <property type="term" value="F:nicotinamide-nucleotide adenylyltransferase activity"/>
    <property type="evidence" value="ECO:0007669"/>
    <property type="project" value="TreeGrafter"/>
</dbReference>
<keyword evidence="3" id="KW-1185">Reference proteome</keyword>
<protein>
    <recommendedName>
        <fullName evidence="1">Cytidyltransferase-like domain-containing protein</fullName>
    </recommendedName>
</protein>
<dbReference type="InterPro" id="IPR014729">
    <property type="entry name" value="Rossmann-like_a/b/a_fold"/>
</dbReference>
<name>A0A177CJ12_9PLEO</name>
<dbReference type="GO" id="GO:0004515">
    <property type="term" value="F:nicotinate-nucleotide adenylyltransferase activity"/>
    <property type="evidence" value="ECO:0007669"/>
    <property type="project" value="TreeGrafter"/>
</dbReference>
<dbReference type="InterPro" id="IPR004821">
    <property type="entry name" value="Cyt_trans-like"/>
</dbReference>